<name>A0A561D6B5_9BACI</name>
<organism evidence="1 2">
    <name type="scientific">Neobacillus bataviensis</name>
    <dbReference type="NCBI Taxonomy" id="220685"/>
    <lineage>
        <taxon>Bacteria</taxon>
        <taxon>Bacillati</taxon>
        <taxon>Bacillota</taxon>
        <taxon>Bacilli</taxon>
        <taxon>Bacillales</taxon>
        <taxon>Bacillaceae</taxon>
        <taxon>Neobacillus</taxon>
    </lineage>
</organism>
<reference evidence="1 2" key="1">
    <citation type="submission" date="2019-06" db="EMBL/GenBank/DDBJ databases">
        <title>Sorghum-associated microbial communities from plants grown in Nebraska, USA.</title>
        <authorList>
            <person name="Schachtman D."/>
        </authorList>
    </citation>
    <scope>NUCLEOTIDE SEQUENCE [LARGE SCALE GENOMIC DNA]</scope>
    <source>
        <strain evidence="1 2">2482</strain>
    </source>
</reference>
<sequence>MIYPLIEERDQIHIVKDSNCCICGLEFNTERKIKRKTLRKIKFIELGQVTCEKCVLKLLNKE</sequence>
<evidence type="ECO:0000313" key="1">
    <source>
        <dbReference type="EMBL" id="TWD98882.1"/>
    </source>
</evidence>
<protein>
    <submittedName>
        <fullName evidence="1">Uncharacterized protein</fullName>
    </submittedName>
</protein>
<dbReference type="EMBL" id="VIVN01000008">
    <property type="protein sequence ID" value="TWD98882.1"/>
    <property type="molecule type" value="Genomic_DNA"/>
</dbReference>
<evidence type="ECO:0000313" key="2">
    <source>
        <dbReference type="Proteomes" id="UP000319671"/>
    </source>
</evidence>
<accession>A0A561D6B5</accession>
<comment type="caution">
    <text evidence="1">The sequence shown here is derived from an EMBL/GenBank/DDBJ whole genome shotgun (WGS) entry which is preliminary data.</text>
</comment>
<dbReference type="Proteomes" id="UP000319671">
    <property type="component" value="Unassembled WGS sequence"/>
</dbReference>
<dbReference type="AlphaFoldDB" id="A0A561D6B5"/>
<keyword evidence="2" id="KW-1185">Reference proteome</keyword>
<gene>
    <name evidence="1" type="ORF">FB550_108137</name>
</gene>
<proteinExistence type="predicted"/>